<dbReference type="InterPro" id="IPR007210">
    <property type="entry name" value="ABC_Gly_betaine_transp_sub-bd"/>
</dbReference>
<dbReference type="Gene3D" id="3.40.190.10">
    <property type="entry name" value="Periplasmic binding protein-like II"/>
    <property type="match status" value="2"/>
</dbReference>
<feature type="signal peptide" evidence="1">
    <location>
        <begin position="1"/>
        <end position="19"/>
    </location>
</feature>
<feature type="domain" description="ABC-type glycine betaine transport system substrate-binding" evidence="2">
    <location>
        <begin position="134"/>
        <end position="330"/>
    </location>
</feature>
<name>A0ABW1JEC1_9ACTN</name>
<feature type="chain" id="PRO_5047540393" evidence="1">
    <location>
        <begin position="20"/>
        <end position="332"/>
    </location>
</feature>
<reference evidence="4" key="1">
    <citation type="journal article" date="2019" name="Int. J. Syst. Evol. Microbiol.">
        <title>The Global Catalogue of Microorganisms (GCM) 10K type strain sequencing project: providing services to taxonomists for standard genome sequencing and annotation.</title>
        <authorList>
            <consortium name="The Broad Institute Genomics Platform"/>
            <consortium name="The Broad Institute Genome Sequencing Center for Infectious Disease"/>
            <person name="Wu L."/>
            <person name="Ma J."/>
        </authorList>
    </citation>
    <scope>NUCLEOTIDE SEQUENCE [LARGE SCALE GENOMIC DNA]</scope>
    <source>
        <strain evidence="4">KACC 14249</strain>
    </source>
</reference>
<keyword evidence="4" id="KW-1185">Reference proteome</keyword>
<accession>A0ABW1JEC1</accession>
<dbReference type="Proteomes" id="UP001596189">
    <property type="component" value="Unassembled WGS sequence"/>
</dbReference>
<evidence type="ECO:0000313" key="4">
    <source>
        <dbReference type="Proteomes" id="UP001596189"/>
    </source>
</evidence>
<evidence type="ECO:0000256" key="1">
    <source>
        <dbReference type="SAM" id="SignalP"/>
    </source>
</evidence>
<dbReference type="RefSeq" id="WP_345715656.1">
    <property type="nucleotide sequence ID" value="NZ_BAABFP010000002.1"/>
</dbReference>
<gene>
    <name evidence="3" type="ORF">ACFQDO_11045</name>
</gene>
<dbReference type="EMBL" id="JBHSRD010000004">
    <property type="protein sequence ID" value="MFC6007664.1"/>
    <property type="molecule type" value="Genomic_DNA"/>
</dbReference>
<keyword evidence="1" id="KW-0732">Signal</keyword>
<protein>
    <submittedName>
        <fullName evidence="3">Glycine betaine ABC transporter substrate-binding protein</fullName>
    </submittedName>
</protein>
<comment type="caution">
    <text evidence="3">The sequence shown here is derived from an EMBL/GenBank/DDBJ whole genome shotgun (WGS) entry which is preliminary data.</text>
</comment>
<dbReference type="CDD" id="cd13606">
    <property type="entry name" value="PBP2_ProX_like"/>
    <property type="match status" value="1"/>
</dbReference>
<organism evidence="3 4">
    <name type="scientific">Angustibacter luteus</name>
    <dbReference type="NCBI Taxonomy" id="658456"/>
    <lineage>
        <taxon>Bacteria</taxon>
        <taxon>Bacillati</taxon>
        <taxon>Actinomycetota</taxon>
        <taxon>Actinomycetes</taxon>
        <taxon>Kineosporiales</taxon>
        <taxon>Kineosporiaceae</taxon>
    </lineage>
</organism>
<dbReference type="SUPFAM" id="SSF53850">
    <property type="entry name" value="Periplasmic binding protein-like II"/>
    <property type="match status" value="2"/>
</dbReference>
<dbReference type="PROSITE" id="PS51257">
    <property type="entry name" value="PROKAR_LIPOPROTEIN"/>
    <property type="match status" value="1"/>
</dbReference>
<proteinExistence type="predicted"/>
<sequence length="332" mass="33229">MRRPILISGVILAATIALSGCGDAGSSGTEAAPSGSASGGAKQACAAVAGTDLVVLDDDKKLQTVDNLIPAVNGDKGSPALVAALDKVSAVLTTDDLVGLNKQADVDRKSPASVAKEYANSKGLLTPSSGGSGKVTVGAANFSENQIVANLYASALNAAGFEATVRTVGNREVYLPELQKGNLTVVPEYVGTLTEFLNKKENGANAEAKASSDLDATVKALAALGLKSGLVFGKPAEAADQNAFAVTKAFADKNGVKTLSDLGSKCGALVLGGPPECPQRPFCQPGLEKTYGLQFGSFKALDAGGPLTKSALKSGAIAIGLVFSSDGSLAAG</sequence>
<feature type="domain" description="ABC-type glycine betaine transport system substrate-binding" evidence="2">
    <location>
        <begin position="48"/>
        <end position="119"/>
    </location>
</feature>
<dbReference type="Pfam" id="PF04069">
    <property type="entry name" value="OpuAC"/>
    <property type="match status" value="2"/>
</dbReference>
<evidence type="ECO:0000259" key="2">
    <source>
        <dbReference type="Pfam" id="PF04069"/>
    </source>
</evidence>
<evidence type="ECO:0000313" key="3">
    <source>
        <dbReference type="EMBL" id="MFC6007664.1"/>
    </source>
</evidence>